<feature type="non-terminal residue" evidence="3">
    <location>
        <position position="469"/>
    </location>
</feature>
<protein>
    <submittedName>
        <fullName evidence="3">Uncharacterized protein</fullName>
    </submittedName>
</protein>
<feature type="compositionally biased region" description="Low complexity" evidence="2">
    <location>
        <begin position="170"/>
        <end position="190"/>
    </location>
</feature>
<name>A0ABN9P7Z3_9DINO</name>
<feature type="region of interest" description="Disordered" evidence="2">
    <location>
        <begin position="152"/>
        <end position="220"/>
    </location>
</feature>
<dbReference type="EMBL" id="CAUYUJ010000123">
    <property type="protein sequence ID" value="CAK0788838.1"/>
    <property type="molecule type" value="Genomic_DNA"/>
</dbReference>
<dbReference type="PROSITE" id="PS50096">
    <property type="entry name" value="IQ"/>
    <property type="match status" value="1"/>
</dbReference>
<feature type="compositionally biased region" description="Polar residues" evidence="2">
    <location>
        <begin position="1"/>
        <end position="18"/>
    </location>
</feature>
<feature type="coiled-coil region" evidence="1">
    <location>
        <begin position="88"/>
        <end position="118"/>
    </location>
</feature>
<accession>A0ABN9P7Z3</accession>
<evidence type="ECO:0000313" key="4">
    <source>
        <dbReference type="Proteomes" id="UP001189429"/>
    </source>
</evidence>
<sequence length="469" mass="54814">MEQSPSQWAAHQPATLQPQRPFVGDAAAPALTLQQQQEQLMWQQQVQQQQQQHLQQQQQHLLQEPPGEVLQPTLQMQPHIVGDATAPTVAFQQQQQQLQQQHQQQQQQQHQQQQQQQEQLPLEQQYQQQLQQHQFQQDVYQQQAVHQPLPQQFQQPPQQPALEAVHQPAPHHSQQMGQQQWHQQPQPGQHADFQPTPQQLPQAVHQPTMQPRSAPSPTQAAALIQRWYRGRLRRARFLTVINRARRRRSYLDQRRKVAQRLYFNEVEAEETKARLAQPGGARLVAARRDAQQADAAQRVQLLWRRTRAKRKLAALERRQQEEKAIRMLQRCARRWRERRRRGTMQSLMARALQHSPYGKPLSDERLLQHEQEILGKCRQFAASSRAGRSDEDWGKQAEAAYQEFTAEIGMQRSAVVRTLVQREQIKQIIQALEGRSWEDPLPYGVCNASLMGEALEKHRQRKASMVKEI</sequence>
<evidence type="ECO:0000256" key="2">
    <source>
        <dbReference type="SAM" id="MobiDB-lite"/>
    </source>
</evidence>
<evidence type="ECO:0000313" key="3">
    <source>
        <dbReference type="EMBL" id="CAK0788838.1"/>
    </source>
</evidence>
<feature type="region of interest" description="Disordered" evidence="2">
    <location>
        <begin position="1"/>
        <end position="29"/>
    </location>
</feature>
<keyword evidence="4" id="KW-1185">Reference proteome</keyword>
<gene>
    <name evidence="3" type="ORF">PCOR1329_LOCUS577</name>
</gene>
<organism evidence="3 4">
    <name type="scientific">Prorocentrum cordatum</name>
    <dbReference type="NCBI Taxonomy" id="2364126"/>
    <lineage>
        <taxon>Eukaryota</taxon>
        <taxon>Sar</taxon>
        <taxon>Alveolata</taxon>
        <taxon>Dinophyceae</taxon>
        <taxon>Prorocentrales</taxon>
        <taxon>Prorocentraceae</taxon>
        <taxon>Prorocentrum</taxon>
    </lineage>
</organism>
<keyword evidence="1" id="KW-0175">Coiled coil</keyword>
<feature type="compositionally biased region" description="Polar residues" evidence="2">
    <location>
        <begin position="195"/>
        <end position="219"/>
    </location>
</feature>
<reference evidence="3" key="1">
    <citation type="submission" date="2023-10" db="EMBL/GenBank/DDBJ databases">
        <authorList>
            <person name="Chen Y."/>
            <person name="Shah S."/>
            <person name="Dougan E. K."/>
            <person name="Thang M."/>
            <person name="Chan C."/>
        </authorList>
    </citation>
    <scope>NUCLEOTIDE SEQUENCE [LARGE SCALE GENOMIC DNA]</scope>
</reference>
<comment type="caution">
    <text evidence="3">The sequence shown here is derived from an EMBL/GenBank/DDBJ whole genome shotgun (WGS) entry which is preliminary data.</text>
</comment>
<dbReference type="Proteomes" id="UP001189429">
    <property type="component" value="Unassembled WGS sequence"/>
</dbReference>
<evidence type="ECO:0000256" key="1">
    <source>
        <dbReference type="SAM" id="Coils"/>
    </source>
</evidence>
<proteinExistence type="predicted"/>